<organism evidence="1 2">
    <name type="scientific">Varroa destructor</name>
    <name type="common">Honeybee mite</name>
    <dbReference type="NCBI Taxonomy" id="109461"/>
    <lineage>
        <taxon>Eukaryota</taxon>
        <taxon>Metazoa</taxon>
        <taxon>Ecdysozoa</taxon>
        <taxon>Arthropoda</taxon>
        <taxon>Chelicerata</taxon>
        <taxon>Arachnida</taxon>
        <taxon>Acari</taxon>
        <taxon>Parasitiformes</taxon>
        <taxon>Mesostigmata</taxon>
        <taxon>Gamasina</taxon>
        <taxon>Dermanyssoidea</taxon>
        <taxon>Varroidae</taxon>
        <taxon>Varroa</taxon>
    </lineage>
</organism>
<dbReference type="GeneID" id="111253081"/>
<name>A0A7M7KLK7_VARDE</name>
<evidence type="ECO:0000313" key="2">
    <source>
        <dbReference type="Proteomes" id="UP000594260"/>
    </source>
</evidence>
<dbReference type="EnsemblMetazoa" id="XM_022811993">
    <property type="protein sequence ID" value="XP_022667728"/>
    <property type="gene ID" value="LOC111253081"/>
</dbReference>
<keyword evidence="2" id="KW-1185">Reference proteome</keyword>
<sequence>MHSIMRVEPVSPKIGSCYHKKLHTGKSFRFFSTTDQSRALRTLLSSEKSACTREVNLLRVEKLLAHCQTFRHAVVSMLAVGSRKRSGGLQTIVKPLHSFYFVRPLKLCINVSAWSDRSVVMSRTAPEGIGLARYPPVAALPSKYVELTKTALRSYSSKSCRHGDLTHGSNSPGLIKFFLVPNKYSSVGSRHQLINCSN</sequence>
<dbReference type="AlphaFoldDB" id="A0A7M7KLK7"/>
<reference evidence="1" key="1">
    <citation type="submission" date="2021-01" db="UniProtKB">
        <authorList>
            <consortium name="EnsemblMetazoa"/>
        </authorList>
    </citation>
    <scope>IDENTIFICATION</scope>
</reference>
<proteinExistence type="predicted"/>
<dbReference type="InParanoid" id="A0A7M7KLK7"/>
<dbReference type="KEGG" id="vde:111253081"/>
<protein>
    <submittedName>
        <fullName evidence="1">Uncharacterized protein</fullName>
    </submittedName>
</protein>
<evidence type="ECO:0000313" key="1">
    <source>
        <dbReference type="EnsemblMetazoa" id="XP_022667728"/>
    </source>
</evidence>
<dbReference type="RefSeq" id="XP_022667728.1">
    <property type="nucleotide sequence ID" value="XM_022811993.1"/>
</dbReference>
<accession>A0A7M7KLK7</accession>
<dbReference type="Proteomes" id="UP000594260">
    <property type="component" value="Unplaced"/>
</dbReference>